<comment type="caution">
    <text evidence="2">The sequence shown here is derived from an EMBL/GenBank/DDBJ whole genome shotgun (WGS) entry which is preliminary data.</text>
</comment>
<keyword evidence="3" id="KW-1185">Reference proteome</keyword>
<reference evidence="2 3" key="1">
    <citation type="journal article" date="2019" name="Commun. Biol.">
        <title>The bagworm genome reveals a unique fibroin gene that provides high tensile strength.</title>
        <authorList>
            <person name="Kono N."/>
            <person name="Nakamura H."/>
            <person name="Ohtoshi R."/>
            <person name="Tomita M."/>
            <person name="Numata K."/>
            <person name="Arakawa K."/>
        </authorList>
    </citation>
    <scope>NUCLEOTIDE SEQUENCE [LARGE SCALE GENOMIC DNA]</scope>
</reference>
<gene>
    <name evidence="2" type="ORF">EVAR_17119_1</name>
</gene>
<dbReference type="EMBL" id="BGZK01000193">
    <property type="protein sequence ID" value="GBP27417.1"/>
    <property type="molecule type" value="Genomic_DNA"/>
</dbReference>
<evidence type="ECO:0000313" key="3">
    <source>
        <dbReference type="Proteomes" id="UP000299102"/>
    </source>
</evidence>
<proteinExistence type="predicted"/>
<organism evidence="2 3">
    <name type="scientific">Eumeta variegata</name>
    <name type="common">Bagworm moth</name>
    <name type="synonym">Eumeta japonica</name>
    <dbReference type="NCBI Taxonomy" id="151549"/>
    <lineage>
        <taxon>Eukaryota</taxon>
        <taxon>Metazoa</taxon>
        <taxon>Ecdysozoa</taxon>
        <taxon>Arthropoda</taxon>
        <taxon>Hexapoda</taxon>
        <taxon>Insecta</taxon>
        <taxon>Pterygota</taxon>
        <taxon>Neoptera</taxon>
        <taxon>Endopterygota</taxon>
        <taxon>Lepidoptera</taxon>
        <taxon>Glossata</taxon>
        <taxon>Ditrysia</taxon>
        <taxon>Tineoidea</taxon>
        <taxon>Psychidae</taxon>
        <taxon>Oiketicinae</taxon>
        <taxon>Eumeta</taxon>
    </lineage>
</organism>
<evidence type="ECO:0000256" key="1">
    <source>
        <dbReference type="SAM" id="MobiDB-lite"/>
    </source>
</evidence>
<dbReference type="AlphaFoldDB" id="A0A4C1UMU3"/>
<protein>
    <submittedName>
        <fullName evidence="2">Uncharacterized protein</fullName>
    </submittedName>
</protein>
<name>A0A4C1UMU3_EUMVA</name>
<feature type="region of interest" description="Disordered" evidence="1">
    <location>
        <begin position="106"/>
        <end position="139"/>
    </location>
</feature>
<accession>A0A4C1UMU3</accession>
<evidence type="ECO:0000313" key="2">
    <source>
        <dbReference type="EMBL" id="GBP27417.1"/>
    </source>
</evidence>
<dbReference type="Proteomes" id="UP000299102">
    <property type="component" value="Unassembled WGS sequence"/>
</dbReference>
<sequence>MHTDTRVRECITPEEKLIITLKDDDGCNFNDALYASESESEIIPQDRTIRSNRSAENYRHLFAVSENPNGPLPDPLPLDNLPSPVASNVLVNTLGLRMFMAGVMPKEGPKSVSRRVLESKAGRGLDPAVEPELTSRTRL</sequence>